<reference evidence="2 3" key="2">
    <citation type="submission" date="2019-07" db="EMBL/GenBank/DDBJ databases">
        <title>Algibacter marinivivus sp. nov., isolated from the surface of a marine red alga.</title>
        <authorList>
            <person name="Zhong X."/>
            <person name="Xu W."/>
            <person name="Zhang Y."/>
            <person name="Zhang Q."/>
            <person name="Du Z."/>
        </authorList>
    </citation>
    <scope>NUCLEOTIDE SEQUENCE [LARGE SCALE GENOMIC DNA]</scope>
    <source>
        <strain evidence="2 3">RU-4-M-4</strain>
    </source>
</reference>
<keyword evidence="3" id="KW-1185">Reference proteome</keyword>
<dbReference type="Proteomes" id="UP000322315">
    <property type="component" value="Unassembled WGS sequence"/>
</dbReference>
<accession>A0A5M7B1Q5</accession>
<proteinExistence type="predicted"/>
<dbReference type="EMBL" id="VMBF01000012">
    <property type="protein sequence ID" value="TSJ72077.1"/>
    <property type="molecule type" value="Genomic_DNA"/>
</dbReference>
<protein>
    <recommendedName>
        <fullName evidence="5">STAS/SEC14 domain-containing protein</fullName>
    </recommendedName>
</protein>
<name>A0A5M7B1Q5_9FLAO</name>
<evidence type="ECO:0000313" key="1">
    <source>
        <dbReference type="EMBL" id="KAA5821131.1"/>
    </source>
</evidence>
<sequence>MTIEKYSFFKAYNFTKLEMPFGNFYLCDKFCISELNEGIHFEWENIVEVFDKIQNFYGEGGKFAYISNRINHYSIDPSNWTKIEQSNFYPFASAIVIYNNSSYMNASIEKKFTNISIKRCMSLKQAIDWVENLKEFN</sequence>
<dbReference type="AlphaFoldDB" id="A0A5M7B1Q5"/>
<dbReference type="EMBL" id="VWRS01000012">
    <property type="protein sequence ID" value="KAA5821131.1"/>
    <property type="molecule type" value="Genomic_DNA"/>
</dbReference>
<evidence type="ECO:0008006" key="5">
    <source>
        <dbReference type="Google" id="ProtNLM"/>
    </source>
</evidence>
<reference evidence="1" key="3">
    <citation type="submission" date="2019-09" db="EMBL/GenBank/DDBJ databases">
        <authorList>
            <person name="Zhang D.-C."/>
        </authorList>
    </citation>
    <scope>NUCLEOTIDE SEQUENCE</scope>
    <source>
        <strain evidence="1">RU-4-M-4</strain>
    </source>
</reference>
<evidence type="ECO:0000313" key="4">
    <source>
        <dbReference type="Proteomes" id="UP000322315"/>
    </source>
</evidence>
<comment type="caution">
    <text evidence="1">The sequence shown here is derived from an EMBL/GenBank/DDBJ whole genome shotgun (WGS) entry which is preliminary data.</text>
</comment>
<gene>
    <name evidence="1" type="ORF">F2B50_16640</name>
    <name evidence="2" type="ORF">FPF71_16640</name>
</gene>
<organism evidence="1 4">
    <name type="scientific">Algibacter amylolyticus</name>
    <dbReference type="NCBI Taxonomy" id="1608400"/>
    <lineage>
        <taxon>Bacteria</taxon>
        <taxon>Pseudomonadati</taxon>
        <taxon>Bacteroidota</taxon>
        <taxon>Flavobacteriia</taxon>
        <taxon>Flavobacteriales</taxon>
        <taxon>Flavobacteriaceae</taxon>
        <taxon>Algibacter</taxon>
    </lineage>
</organism>
<dbReference type="Proteomes" id="UP000315145">
    <property type="component" value="Unassembled WGS sequence"/>
</dbReference>
<evidence type="ECO:0000313" key="3">
    <source>
        <dbReference type="Proteomes" id="UP000315145"/>
    </source>
</evidence>
<evidence type="ECO:0000313" key="2">
    <source>
        <dbReference type="EMBL" id="TSJ72077.1"/>
    </source>
</evidence>
<reference evidence="1 4" key="1">
    <citation type="journal article" date="2015" name="Int. J. Syst. Evol. Microbiol.">
        <title>Algibacter amylolyticus sp. nov., isolated from intertidal sediment.</title>
        <authorList>
            <person name="Zhang D.C."/>
            <person name="Wu J."/>
            <person name="Neuner K."/>
            <person name="Yao J."/>
            <person name="Margesin R."/>
        </authorList>
    </citation>
    <scope>NUCLEOTIDE SEQUENCE [LARGE SCALE GENOMIC DNA]</scope>
    <source>
        <strain evidence="1 4">RU-4-M-4</strain>
    </source>
</reference>